<evidence type="ECO:0000313" key="8">
    <source>
        <dbReference type="Proteomes" id="UP000824090"/>
    </source>
</evidence>
<dbReference type="InterPro" id="IPR017896">
    <property type="entry name" value="4Fe4S_Fe-S-bd"/>
</dbReference>
<dbReference type="GO" id="GO:0051539">
    <property type="term" value="F:4 iron, 4 sulfur cluster binding"/>
    <property type="evidence" value="ECO:0007669"/>
    <property type="project" value="UniProtKB-KW"/>
</dbReference>
<dbReference type="AlphaFoldDB" id="A0A9D1L6U5"/>
<dbReference type="Pfam" id="PF14691">
    <property type="entry name" value="Fer4_20"/>
    <property type="match status" value="1"/>
</dbReference>
<reference evidence="7" key="2">
    <citation type="journal article" date="2021" name="PeerJ">
        <title>Extensive microbial diversity within the chicken gut microbiome revealed by metagenomics and culture.</title>
        <authorList>
            <person name="Gilroy R."/>
            <person name="Ravi A."/>
            <person name="Getino M."/>
            <person name="Pursley I."/>
            <person name="Horton D.L."/>
            <person name="Alikhan N.F."/>
            <person name="Baker D."/>
            <person name="Gharbi K."/>
            <person name="Hall N."/>
            <person name="Watson M."/>
            <person name="Adriaenssens E.M."/>
            <person name="Foster-Nyarko E."/>
            <person name="Jarju S."/>
            <person name="Secka A."/>
            <person name="Antonio M."/>
            <person name="Oren A."/>
            <person name="Chaudhuri R.R."/>
            <person name="La Ragione R."/>
            <person name="Hildebrand F."/>
            <person name="Pallen M.J."/>
        </authorList>
    </citation>
    <scope>NUCLEOTIDE SEQUENCE</scope>
    <source>
        <strain evidence="7">ChiHcec3-6078</strain>
    </source>
</reference>
<keyword evidence="3" id="KW-0560">Oxidoreductase</keyword>
<keyword evidence="2" id="KW-0479">Metal-binding</keyword>
<dbReference type="InterPro" id="IPR017900">
    <property type="entry name" value="4Fe4S_Fe_S_CS"/>
</dbReference>
<dbReference type="Pfam" id="PF13534">
    <property type="entry name" value="Fer4_17"/>
    <property type="match status" value="1"/>
</dbReference>
<keyword evidence="4" id="KW-0408">Iron</keyword>
<keyword evidence="5" id="KW-0411">Iron-sulfur</keyword>
<dbReference type="Pfam" id="PF13450">
    <property type="entry name" value="NAD_binding_8"/>
    <property type="match status" value="1"/>
</dbReference>
<evidence type="ECO:0000259" key="6">
    <source>
        <dbReference type="PROSITE" id="PS51379"/>
    </source>
</evidence>
<accession>A0A9D1L6U5</accession>
<proteinExistence type="predicted"/>
<dbReference type="Gene3D" id="1.10.1060.10">
    <property type="entry name" value="Alpha-helical ferredoxin"/>
    <property type="match status" value="2"/>
</dbReference>
<dbReference type="PROSITE" id="PS51379">
    <property type="entry name" value="4FE4S_FER_2"/>
    <property type="match status" value="1"/>
</dbReference>
<feature type="domain" description="4Fe-4S ferredoxin-type" evidence="6">
    <location>
        <begin position="346"/>
        <end position="374"/>
    </location>
</feature>
<dbReference type="SUPFAM" id="SSF51905">
    <property type="entry name" value="FAD/NAD(P)-binding domain"/>
    <property type="match status" value="1"/>
</dbReference>
<protein>
    <submittedName>
        <fullName evidence="7">NAD(P)-binding protein</fullName>
    </submittedName>
</protein>
<dbReference type="Proteomes" id="UP000824090">
    <property type="component" value="Unassembled WGS sequence"/>
</dbReference>
<dbReference type="EMBL" id="DVMP01000064">
    <property type="protein sequence ID" value="HIU25462.1"/>
    <property type="molecule type" value="Genomic_DNA"/>
</dbReference>
<evidence type="ECO:0000256" key="1">
    <source>
        <dbReference type="ARBA" id="ARBA00022485"/>
    </source>
</evidence>
<dbReference type="Pfam" id="PF02754">
    <property type="entry name" value="CCG"/>
    <property type="match status" value="2"/>
</dbReference>
<sequence length="770" mass="86861">MKRYLDNFEKCLEREIPYCAGECPFTMDILNFMEKAARGSFKASFKVFVNAAGFPRIAHELCPAPCMEVCPRGKGGGSINMPLLEEASINLARDTSPTDYNIPGKKERIAIIGAGPSGMAALLRLSTKKYHVEVFERTERTGGCLWDIMDPSVFQKDFEEQLLHQDYILRLNTEIEDLSRLEAISGEKFDAVLVATGREGRDFGLLDSIGPEGDPYCFERDGTGYFAAGSLTGDEPVYALAGGLAMGTVIDNYIKTGNLYYPRGSRKSRMCEGMVSVEDVIQAVEPAEGSYTREEATAEAARCLRCQCDACRQHCDLLQFTDKWPVKVKDEIIATTIEGKSELKATPAKRLMSMCNQCGICREVCPEDIDLDGLFMAGRQKMHLQEKMPWPFHDFWLRDMRQADSEESSLIRAPKGKDKCSYAIFPGCQLGASEPEIVVKLYDALLNQMPDTAMFLRCCGVPLLWAGDREGFEESIAAIRRSWHQLGKPAMIMGCMTCMKHFKEYLPEIPVVSLVEILSEWEISGGCCEEVYCVFDPCSARNEPDARKAVREIAEEMGVSLVPLAENNHYFNCCGFGGHGDIASPEYADFVAEKRVSESELPYITYCINCRDIFLKRGKPARHILELVLGEGSGQTCLPTVTERQENRRQLKKALLEFFWEETMETEKSRYPVTLEISDEVKRKLDNERILEEEAAHAVNFCQRHNRTILNQETGTLTGYCIIGHATYWVEYEILDEKAGLYRLINAYTHRIRIELEAVWNGIKQETDLQ</sequence>
<dbReference type="InterPro" id="IPR009051">
    <property type="entry name" value="Helical_ferredxn"/>
</dbReference>
<evidence type="ECO:0000256" key="3">
    <source>
        <dbReference type="ARBA" id="ARBA00023002"/>
    </source>
</evidence>
<dbReference type="PROSITE" id="PS00198">
    <property type="entry name" value="4FE4S_FER_1"/>
    <property type="match status" value="1"/>
</dbReference>
<keyword evidence="1" id="KW-0004">4Fe-4S</keyword>
<dbReference type="GO" id="GO:0016491">
    <property type="term" value="F:oxidoreductase activity"/>
    <property type="evidence" value="ECO:0007669"/>
    <property type="project" value="UniProtKB-KW"/>
</dbReference>
<reference evidence="7" key="1">
    <citation type="submission" date="2020-10" db="EMBL/GenBank/DDBJ databases">
        <authorList>
            <person name="Gilroy R."/>
        </authorList>
    </citation>
    <scope>NUCLEOTIDE SEQUENCE</scope>
    <source>
        <strain evidence="7">ChiHcec3-6078</strain>
    </source>
</reference>
<name>A0A9D1L6U5_9FIRM</name>
<evidence type="ECO:0000256" key="5">
    <source>
        <dbReference type="ARBA" id="ARBA00023014"/>
    </source>
</evidence>
<comment type="caution">
    <text evidence="7">The sequence shown here is derived from an EMBL/GenBank/DDBJ whole genome shotgun (WGS) entry which is preliminary data.</text>
</comment>
<dbReference type="InterPro" id="IPR004017">
    <property type="entry name" value="Cys_rich_dom"/>
</dbReference>
<dbReference type="GO" id="GO:0005886">
    <property type="term" value="C:plasma membrane"/>
    <property type="evidence" value="ECO:0007669"/>
    <property type="project" value="TreeGrafter"/>
</dbReference>
<dbReference type="PANTHER" id="PTHR43255:SF1">
    <property type="entry name" value="IRON-SULFUR-BINDING OXIDOREDUCTASE FADF-RELATED"/>
    <property type="match status" value="1"/>
</dbReference>
<evidence type="ECO:0000256" key="2">
    <source>
        <dbReference type="ARBA" id="ARBA00022723"/>
    </source>
</evidence>
<dbReference type="InterPro" id="IPR036188">
    <property type="entry name" value="FAD/NAD-bd_sf"/>
</dbReference>
<dbReference type="PRINTS" id="PR00419">
    <property type="entry name" value="ADXRDTASE"/>
</dbReference>
<dbReference type="InterPro" id="IPR051460">
    <property type="entry name" value="HdrC_iron-sulfur_subunit"/>
</dbReference>
<dbReference type="InterPro" id="IPR028261">
    <property type="entry name" value="DPD_II"/>
</dbReference>
<dbReference type="PANTHER" id="PTHR43255">
    <property type="entry name" value="IRON-SULFUR-BINDING OXIDOREDUCTASE FADF-RELATED-RELATED"/>
    <property type="match status" value="1"/>
</dbReference>
<dbReference type="SUPFAM" id="SSF46548">
    <property type="entry name" value="alpha-helical ferredoxin"/>
    <property type="match status" value="2"/>
</dbReference>
<dbReference type="NCBIfam" id="NF045663">
    <property type="entry name" value="diclust_near_Sec"/>
    <property type="match status" value="1"/>
</dbReference>
<dbReference type="Gene3D" id="3.40.50.720">
    <property type="entry name" value="NAD(P)-binding Rossmann-like Domain"/>
    <property type="match status" value="1"/>
</dbReference>
<gene>
    <name evidence="7" type="ORF">IAC50_03045</name>
</gene>
<dbReference type="GO" id="GO:0046872">
    <property type="term" value="F:metal ion binding"/>
    <property type="evidence" value="ECO:0007669"/>
    <property type="project" value="UniProtKB-KW"/>
</dbReference>
<organism evidence="7 8">
    <name type="scientific">Candidatus Allocopromorpha excrementigallinarum</name>
    <dbReference type="NCBI Taxonomy" id="2840742"/>
    <lineage>
        <taxon>Bacteria</taxon>
        <taxon>Bacillati</taxon>
        <taxon>Bacillota</taxon>
        <taxon>Clostridia</taxon>
        <taxon>Eubacteriales</taxon>
        <taxon>Eubacteriaceae</taxon>
        <taxon>Eubacteriaceae incertae sedis</taxon>
        <taxon>Candidatus Allocopromorpha</taxon>
    </lineage>
</organism>
<evidence type="ECO:0000256" key="4">
    <source>
        <dbReference type="ARBA" id="ARBA00023004"/>
    </source>
</evidence>
<evidence type="ECO:0000313" key="7">
    <source>
        <dbReference type="EMBL" id="HIU25462.1"/>
    </source>
</evidence>